<keyword evidence="1" id="KW-1133">Transmembrane helix</keyword>
<accession>A0A5B9MJL1</accession>
<dbReference type="PANTHER" id="PTHR34512">
    <property type="entry name" value="CELL SURFACE PROTEIN"/>
    <property type="match status" value="1"/>
</dbReference>
<dbReference type="EMBL" id="CP036264">
    <property type="protein sequence ID" value="QEG00630.1"/>
    <property type="molecule type" value="Genomic_DNA"/>
</dbReference>
<sequence length="630" mass="68993">MNAKLRNTGVVATLARAWNVRRSMTDETQRQTEFQRRMLSQRSILLSAIVAAVFSTLVGGILVIDGANRLNKFPLEETAFIELRQQYLEQPDNDQLRQLIQDLDLALRQEYFREQRFTERGAYLLLGGIVVTLVFSKWAATLHRRLPRPEPKLPGPDSDERLSHRGPWAVAVVMLALVGTTWAMKANHPSVLPATLDDLASDQASVGDATPPVAPTRIEPVLPELPSVEVVQANWPSFRGPSGSGVSHFQDAPTQWDGQSGEGIVWKTPLPLPGANSPIVWNDRVFLSGASEAVRGVFCFDLNTGEILWSKEFQVAPSIAGQKIKVSEDTGYAAPTMATDGRFVFAMFADGLLVALDYSGRERWTRSLGVPQRNNYGHASSLATFQGAVIVQFYQGSGDDELSKLMSFDGATGQPIWETTRQTPASWSSPIVIEHDGQHQIITCCDPWVIAYSPSDGTELWRAKCLERVEVGPSPVYSDGIVYAGNDTAIYAAIRAGGSGDVTDTHVVWTADYGLPDTCSPLVTDDFLLTLASYGTLFCFDKQEGGEPLWEEDFGADFLSSPSLVGDHVYLFGRDGTAWIVQPTRDACNQISKAQLGEDCVTCPAFADGRILIRGSEHLFCIGSADDENQ</sequence>
<keyword evidence="1" id="KW-0812">Transmembrane</keyword>
<protein>
    <submittedName>
        <fullName evidence="3">Outer membrane biogenesis protein BamB</fullName>
    </submittedName>
</protein>
<dbReference type="InterPro" id="IPR015943">
    <property type="entry name" value="WD40/YVTN_repeat-like_dom_sf"/>
</dbReference>
<organism evidence="3 4">
    <name type="scientific">Stieleria maiorica</name>
    <dbReference type="NCBI Taxonomy" id="2795974"/>
    <lineage>
        <taxon>Bacteria</taxon>
        <taxon>Pseudomonadati</taxon>
        <taxon>Planctomycetota</taxon>
        <taxon>Planctomycetia</taxon>
        <taxon>Pirellulales</taxon>
        <taxon>Pirellulaceae</taxon>
        <taxon>Stieleria</taxon>
    </lineage>
</organism>
<dbReference type="SUPFAM" id="SSF50998">
    <property type="entry name" value="Quinoprotein alcohol dehydrogenase-like"/>
    <property type="match status" value="1"/>
</dbReference>
<dbReference type="Gene3D" id="2.130.10.10">
    <property type="entry name" value="YVTN repeat-like/Quinoprotein amine dehydrogenase"/>
    <property type="match status" value="2"/>
</dbReference>
<evidence type="ECO:0000313" key="3">
    <source>
        <dbReference type="EMBL" id="QEG00630.1"/>
    </source>
</evidence>
<name>A0A5B9MJL1_9BACT</name>
<dbReference type="InterPro" id="IPR011047">
    <property type="entry name" value="Quinoprotein_ADH-like_sf"/>
</dbReference>
<evidence type="ECO:0000313" key="4">
    <source>
        <dbReference type="Proteomes" id="UP000321353"/>
    </source>
</evidence>
<dbReference type="Pfam" id="PF13360">
    <property type="entry name" value="PQQ_2"/>
    <property type="match status" value="2"/>
</dbReference>
<dbReference type="AlphaFoldDB" id="A0A5B9MJL1"/>
<keyword evidence="1" id="KW-0472">Membrane</keyword>
<dbReference type="PANTHER" id="PTHR34512:SF30">
    <property type="entry name" value="OUTER MEMBRANE PROTEIN ASSEMBLY FACTOR BAMB"/>
    <property type="match status" value="1"/>
</dbReference>
<feature type="domain" description="Pyrrolo-quinoline quinone repeat" evidence="2">
    <location>
        <begin position="255"/>
        <end position="424"/>
    </location>
</feature>
<evidence type="ECO:0000256" key="1">
    <source>
        <dbReference type="SAM" id="Phobius"/>
    </source>
</evidence>
<dbReference type="InterPro" id="IPR002372">
    <property type="entry name" value="PQQ_rpt_dom"/>
</dbReference>
<dbReference type="Proteomes" id="UP000321353">
    <property type="component" value="Chromosome"/>
</dbReference>
<feature type="domain" description="Pyrrolo-quinoline quinone repeat" evidence="2">
    <location>
        <begin position="448"/>
        <end position="579"/>
    </location>
</feature>
<dbReference type="KEGG" id="smam:Mal15_47010"/>
<feature type="transmembrane region" description="Helical" evidence="1">
    <location>
        <begin position="44"/>
        <end position="64"/>
    </location>
</feature>
<evidence type="ECO:0000259" key="2">
    <source>
        <dbReference type="Pfam" id="PF13360"/>
    </source>
</evidence>
<proteinExistence type="predicted"/>
<reference evidence="3 4" key="1">
    <citation type="submission" date="2019-02" db="EMBL/GenBank/DDBJ databases">
        <title>Planctomycetal bacteria perform biofilm scaping via a novel small molecule.</title>
        <authorList>
            <person name="Jeske O."/>
            <person name="Boedeker C."/>
            <person name="Wiegand S."/>
            <person name="Breitling P."/>
            <person name="Kallscheuer N."/>
            <person name="Jogler M."/>
            <person name="Rohde M."/>
            <person name="Petersen J."/>
            <person name="Medema M.H."/>
            <person name="Surup F."/>
            <person name="Jogler C."/>
        </authorList>
    </citation>
    <scope>NUCLEOTIDE SEQUENCE [LARGE SCALE GENOMIC DNA]</scope>
    <source>
        <strain evidence="3 4">Mal15</strain>
    </source>
</reference>
<gene>
    <name evidence="3" type="ORF">Mal15_47010</name>
</gene>
<keyword evidence="4" id="KW-1185">Reference proteome</keyword>